<dbReference type="Proteomes" id="UP001199044">
    <property type="component" value="Unassembled WGS sequence"/>
</dbReference>
<sequence length="56" mass="6297">MSTTTVHLPITDISHAVGFNEYRRMIAAFRKYCGVTPSEYRKNSCPIKIGDQPPPT</sequence>
<accession>A0ABS7YKW7</accession>
<keyword evidence="5" id="KW-1185">Reference proteome</keyword>
<keyword evidence="2" id="KW-0804">Transcription</keyword>
<comment type="caution">
    <text evidence="4">The sequence shown here is derived from an EMBL/GenBank/DDBJ whole genome shotgun (WGS) entry which is preliminary data.</text>
</comment>
<proteinExistence type="predicted"/>
<dbReference type="PROSITE" id="PS01124">
    <property type="entry name" value="HTH_ARAC_FAMILY_2"/>
    <property type="match status" value="1"/>
</dbReference>
<dbReference type="SUPFAM" id="SSF46689">
    <property type="entry name" value="Homeodomain-like"/>
    <property type="match status" value="1"/>
</dbReference>
<gene>
    <name evidence="4" type="ORF">LDJ79_03240</name>
</gene>
<evidence type="ECO:0000256" key="2">
    <source>
        <dbReference type="ARBA" id="ARBA00023163"/>
    </source>
</evidence>
<dbReference type="InterPro" id="IPR018060">
    <property type="entry name" value="HTH_AraC"/>
</dbReference>
<dbReference type="InterPro" id="IPR009057">
    <property type="entry name" value="Homeodomain-like_sf"/>
</dbReference>
<evidence type="ECO:0000313" key="5">
    <source>
        <dbReference type="Proteomes" id="UP001199044"/>
    </source>
</evidence>
<name>A0ABS7YKW7_9VIBR</name>
<evidence type="ECO:0000313" key="4">
    <source>
        <dbReference type="EMBL" id="MCA2015109.1"/>
    </source>
</evidence>
<feature type="domain" description="HTH araC/xylS-type" evidence="3">
    <location>
        <begin position="1"/>
        <end position="43"/>
    </location>
</feature>
<evidence type="ECO:0000256" key="1">
    <source>
        <dbReference type="ARBA" id="ARBA00023015"/>
    </source>
</evidence>
<keyword evidence="1" id="KW-0805">Transcription regulation</keyword>
<reference evidence="5" key="1">
    <citation type="submission" date="2023-07" db="EMBL/GenBank/DDBJ databases">
        <title>Molecular identification of indigenous halophilic bacteria isolated from red sea cost, biodegradation of synthetic dyes and assessment of degraded metabolite toxicity.</title>
        <authorList>
            <person name="Chaieb K."/>
            <person name="Altayb H.N."/>
        </authorList>
    </citation>
    <scope>NUCLEOTIDE SEQUENCE [LARGE SCALE GENOMIC DNA]</scope>
    <source>
        <strain evidence="5">K20</strain>
    </source>
</reference>
<dbReference type="Pfam" id="PF12833">
    <property type="entry name" value="HTH_18"/>
    <property type="match status" value="1"/>
</dbReference>
<protein>
    <submittedName>
        <fullName evidence="4">Helix-turn-helix domain-containing protein</fullName>
    </submittedName>
</protein>
<organism evidence="4 5">
    <name type="scientific">Vibrio tritonius</name>
    <dbReference type="NCBI Taxonomy" id="1435069"/>
    <lineage>
        <taxon>Bacteria</taxon>
        <taxon>Pseudomonadati</taxon>
        <taxon>Pseudomonadota</taxon>
        <taxon>Gammaproteobacteria</taxon>
        <taxon>Vibrionales</taxon>
        <taxon>Vibrionaceae</taxon>
        <taxon>Vibrio</taxon>
    </lineage>
</organism>
<dbReference type="EMBL" id="JAIWIU010000015">
    <property type="protein sequence ID" value="MCA2015109.1"/>
    <property type="molecule type" value="Genomic_DNA"/>
</dbReference>
<dbReference type="Gene3D" id="1.10.10.60">
    <property type="entry name" value="Homeodomain-like"/>
    <property type="match status" value="1"/>
</dbReference>
<evidence type="ECO:0000259" key="3">
    <source>
        <dbReference type="PROSITE" id="PS01124"/>
    </source>
</evidence>
<dbReference type="RefSeq" id="WP_225249570.1">
    <property type="nucleotide sequence ID" value="NZ_JAIWIU010000015.1"/>
</dbReference>